<dbReference type="EMBL" id="JAMQGM010000029">
    <property type="protein sequence ID" value="MCM2578580.1"/>
    <property type="molecule type" value="Genomic_DNA"/>
</dbReference>
<organism evidence="9 10">
    <name type="scientific">Streptomyces meridianus</name>
    <dbReference type="NCBI Taxonomy" id="2938945"/>
    <lineage>
        <taxon>Bacteria</taxon>
        <taxon>Bacillati</taxon>
        <taxon>Actinomycetota</taxon>
        <taxon>Actinomycetes</taxon>
        <taxon>Kitasatosporales</taxon>
        <taxon>Streptomycetaceae</taxon>
        <taxon>Streptomyces</taxon>
    </lineage>
</organism>
<protein>
    <submittedName>
        <fullName evidence="9">Acyl-CoA dehydrogenase family protein</fullName>
    </submittedName>
</protein>
<dbReference type="InterPro" id="IPR006089">
    <property type="entry name" value="Acyl-CoA_DH_CS"/>
</dbReference>
<keyword evidence="5" id="KW-0560">Oxidoreductase</keyword>
<dbReference type="Gene3D" id="1.10.540.10">
    <property type="entry name" value="Acyl-CoA dehydrogenase/oxidase, N-terminal domain"/>
    <property type="match status" value="1"/>
</dbReference>
<proteinExistence type="inferred from homology"/>
<reference evidence="9" key="1">
    <citation type="journal article" date="2023" name="Int. J. Syst. Evol. Microbiol.">
        <title>Streptomyces meridianus sp. nov. isolated from brackish water of the Tagus estuary in Alcochete, Portugal.</title>
        <authorList>
            <person name="Santos J.D.N."/>
            <person name="Klimek D."/>
            <person name="Calusinska M."/>
            <person name="Lobo Da Cunha A."/>
            <person name="Catita J."/>
            <person name="Goncalves H."/>
            <person name="Gonzalez I."/>
            <person name="Reyes F."/>
            <person name="Lage O.M."/>
        </authorList>
    </citation>
    <scope>NUCLEOTIDE SEQUENCE</scope>
    <source>
        <strain evidence="9">MTZ3.1</strain>
    </source>
</reference>
<evidence type="ECO:0000313" key="9">
    <source>
        <dbReference type="EMBL" id="MCM2578580.1"/>
    </source>
</evidence>
<evidence type="ECO:0000256" key="5">
    <source>
        <dbReference type="RuleBase" id="RU362125"/>
    </source>
</evidence>
<keyword evidence="3 5" id="KW-0285">Flavoprotein</keyword>
<evidence type="ECO:0000259" key="7">
    <source>
        <dbReference type="Pfam" id="PF02770"/>
    </source>
</evidence>
<dbReference type="Gene3D" id="2.40.110.10">
    <property type="entry name" value="Butyryl-CoA Dehydrogenase, subunit A, domain 2"/>
    <property type="match status" value="1"/>
</dbReference>
<keyword evidence="4 5" id="KW-0274">FAD</keyword>
<keyword evidence="10" id="KW-1185">Reference proteome</keyword>
<dbReference type="PANTHER" id="PTHR43884:SF12">
    <property type="entry name" value="ISOVALERYL-COA DEHYDROGENASE, MITOCHONDRIAL-RELATED"/>
    <property type="match status" value="1"/>
</dbReference>
<feature type="domain" description="Acyl-CoA oxidase/dehydrogenase middle" evidence="7">
    <location>
        <begin position="123"/>
        <end position="218"/>
    </location>
</feature>
<comment type="caution">
    <text evidence="9">The sequence shown here is derived from an EMBL/GenBank/DDBJ whole genome shotgun (WGS) entry which is preliminary data.</text>
</comment>
<dbReference type="InterPro" id="IPR006091">
    <property type="entry name" value="Acyl-CoA_Oxase/DH_mid-dom"/>
</dbReference>
<sequence length="380" mass="41425">MVRGRSEEAQQFRKGLLAWCEALSEDHVAWDGRAEFPREKWEIIRKTDLLRLPFGEEWGGLGQDLPTTMHVLEALGEGCRDGGLNFSVSTHMVSAGVPLQRFASKELKARFLPSVCDGTAIGAHAITEPDHGSDAMNMRTSAVRDGDDYVLNGSKIFISNGPVADLFVVYARTGRQAGPAALSTFVVERGTPGLTLGEPISKMGLRTSPLCEVFLDDCRVPAGHMIGSAGAGFLILDHVMKWEILCSFVINLGEMRHRLARCVQYANERQQFGRSIGTNQSVANRIVDMKIAVETSAKWLYDTAEKVTRNEDVTTDMAVTKLLTSEGNVAGALSAVQIFGGYGYMAEYGLEKDLRNALAGTIYSGTSEIQRTRIAAMLGL</sequence>
<evidence type="ECO:0000259" key="6">
    <source>
        <dbReference type="Pfam" id="PF00441"/>
    </source>
</evidence>
<feature type="domain" description="Acyl-CoA dehydrogenase/oxidase N-terminal" evidence="8">
    <location>
        <begin position="6"/>
        <end position="118"/>
    </location>
</feature>
<dbReference type="PROSITE" id="PS00073">
    <property type="entry name" value="ACYL_COA_DH_2"/>
    <property type="match status" value="1"/>
</dbReference>
<dbReference type="Proteomes" id="UP001167160">
    <property type="component" value="Unassembled WGS sequence"/>
</dbReference>
<comment type="cofactor">
    <cofactor evidence="1 5">
        <name>FAD</name>
        <dbReference type="ChEBI" id="CHEBI:57692"/>
    </cofactor>
</comment>
<dbReference type="InterPro" id="IPR009100">
    <property type="entry name" value="AcylCoA_DH/oxidase_NM_dom_sf"/>
</dbReference>
<evidence type="ECO:0000256" key="2">
    <source>
        <dbReference type="ARBA" id="ARBA00009347"/>
    </source>
</evidence>
<comment type="similarity">
    <text evidence="2 5">Belongs to the acyl-CoA dehydrogenase family.</text>
</comment>
<dbReference type="InterPro" id="IPR013786">
    <property type="entry name" value="AcylCoA_DH/ox_N"/>
</dbReference>
<dbReference type="RefSeq" id="WP_251415331.1">
    <property type="nucleotide sequence ID" value="NZ_JAMQGM010000029.1"/>
</dbReference>
<dbReference type="Pfam" id="PF00441">
    <property type="entry name" value="Acyl-CoA_dh_1"/>
    <property type="match status" value="1"/>
</dbReference>
<dbReference type="InterPro" id="IPR036250">
    <property type="entry name" value="AcylCo_DH-like_C"/>
</dbReference>
<dbReference type="InterPro" id="IPR009075">
    <property type="entry name" value="AcylCo_DH/oxidase_C"/>
</dbReference>
<evidence type="ECO:0000256" key="3">
    <source>
        <dbReference type="ARBA" id="ARBA00022630"/>
    </source>
</evidence>
<dbReference type="Pfam" id="PF02770">
    <property type="entry name" value="Acyl-CoA_dh_M"/>
    <property type="match status" value="1"/>
</dbReference>
<evidence type="ECO:0000256" key="4">
    <source>
        <dbReference type="ARBA" id="ARBA00022827"/>
    </source>
</evidence>
<dbReference type="SUPFAM" id="SSF47203">
    <property type="entry name" value="Acyl-CoA dehydrogenase C-terminal domain-like"/>
    <property type="match status" value="1"/>
</dbReference>
<feature type="domain" description="Acyl-CoA dehydrogenase/oxidase C-terminal" evidence="6">
    <location>
        <begin position="230"/>
        <end position="377"/>
    </location>
</feature>
<name>A0ABT0X8F5_9ACTN</name>
<evidence type="ECO:0000259" key="8">
    <source>
        <dbReference type="Pfam" id="PF02771"/>
    </source>
</evidence>
<dbReference type="Gene3D" id="1.20.140.10">
    <property type="entry name" value="Butyryl-CoA Dehydrogenase, subunit A, domain 3"/>
    <property type="match status" value="1"/>
</dbReference>
<dbReference type="InterPro" id="IPR046373">
    <property type="entry name" value="Acyl-CoA_Oxase/DH_mid-dom_sf"/>
</dbReference>
<dbReference type="SUPFAM" id="SSF56645">
    <property type="entry name" value="Acyl-CoA dehydrogenase NM domain-like"/>
    <property type="match status" value="1"/>
</dbReference>
<evidence type="ECO:0000313" key="10">
    <source>
        <dbReference type="Proteomes" id="UP001167160"/>
    </source>
</evidence>
<accession>A0ABT0X8F5</accession>
<gene>
    <name evidence="9" type="ORF">M1E25_14650</name>
</gene>
<dbReference type="PANTHER" id="PTHR43884">
    <property type="entry name" value="ACYL-COA DEHYDROGENASE"/>
    <property type="match status" value="1"/>
</dbReference>
<dbReference type="Pfam" id="PF02771">
    <property type="entry name" value="Acyl-CoA_dh_N"/>
    <property type="match status" value="1"/>
</dbReference>
<dbReference type="InterPro" id="IPR037069">
    <property type="entry name" value="AcylCoA_DH/ox_N_sf"/>
</dbReference>
<evidence type="ECO:0000256" key="1">
    <source>
        <dbReference type="ARBA" id="ARBA00001974"/>
    </source>
</evidence>